<proteinExistence type="predicted"/>
<evidence type="ECO:0000313" key="2">
    <source>
        <dbReference type="EMBL" id="KIO26715.1"/>
    </source>
</evidence>
<feature type="compositionally biased region" description="Low complexity" evidence="1">
    <location>
        <begin position="126"/>
        <end position="138"/>
    </location>
</feature>
<dbReference type="AlphaFoldDB" id="A0A0C3Q9K2"/>
<name>A0A0C3Q9K2_9AGAM</name>
<accession>A0A0C3Q9K2</accession>
<dbReference type="CDD" id="cd06464">
    <property type="entry name" value="ACD_sHsps-like"/>
    <property type="match status" value="1"/>
</dbReference>
<feature type="compositionally biased region" description="Polar residues" evidence="1">
    <location>
        <begin position="1"/>
        <end position="18"/>
    </location>
</feature>
<evidence type="ECO:0000313" key="3">
    <source>
        <dbReference type="Proteomes" id="UP000054248"/>
    </source>
</evidence>
<organism evidence="2 3">
    <name type="scientific">Tulasnella calospora MUT 4182</name>
    <dbReference type="NCBI Taxonomy" id="1051891"/>
    <lineage>
        <taxon>Eukaryota</taxon>
        <taxon>Fungi</taxon>
        <taxon>Dikarya</taxon>
        <taxon>Basidiomycota</taxon>
        <taxon>Agaricomycotina</taxon>
        <taxon>Agaricomycetes</taxon>
        <taxon>Cantharellales</taxon>
        <taxon>Tulasnellaceae</taxon>
        <taxon>Tulasnella</taxon>
    </lineage>
</organism>
<gene>
    <name evidence="2" type="ORF">M407DRAFT_198007</name>
</gene>
<feature type="region of interest" description="Disordered" evidence="1">
    <location>
        <begin position="63"/>
        <end position="150"/>
    </location>
</feature>
<protein>
    <recommendedName>
        <fullName evidence="4">SHSP domain-containing protein</fullName>
    </recommendedName>
</protein>
<dbReference type="OrthoDB" id="1431247at2759"/>
<dbReference type="InterPro" id="IPR008978">
    <property type="entry name" value="HSP20-like_chaperone"/>
</dbReference>
<evidence type="ECO:0008006" key="4">
    <source>
        <dbReference type="Google" id="ProtNLM"/>
    </source>
</evidence>
<sequence length="297" mass="32930">MQATHHQQHQLQSVFIQPTSPPPPVIAFQLTQPIDSGWQTSQTPAAIHPALATPPVVLAGGKRKLSDDFSSSNPPTSGLDALRKRQRRFRSASSLSDSDDDKDAFDSPRTPAVDDETMEWAPESISSSSTALTAAGLGPNQSLPPWRAPSPSESIHRLELLREARAPVVTTYTSSFSQSAFSRDLPPSKAVPMVLHTRDDEYVFTVELPGYNIDGITVSCKRGNVVTVVADIWHLPRECCHQWDITFDADVNTSQLRAMMDRSSNMLTLVAKRYRRFVPIEYQVERKLLQQPAAFHS</sequence>
<reference evidence="3" key="2">
    <citation type="submission" date="2015-01" db="EMBL/GenBank/DDBJ databases">
        <title>Evolutionary Origins and Diversification of the Mycorrhizal Mutualists.</title>
        <authorList>
            <consortium name="DOE Joint Genome Institute"/>
            <consortium name="Mycorrhizal Genomics Consortium"/>
            <person name="Kohler A."/>
            <person name="Kuo A."/>
            <person name="Nagy L.G."/>
            <person name="Floudas D."/>
            <person name="Copeland A."/>
            <person name="Barry K.W."/>
            <person name="Cichocki N."/>
            <person name="Veneault-Fourrey C."/>
            <person name="LaButti K."/>
            <person name="Lindquist E.A."/>
            <person name="Lipzen A."/>
            <person name="Lundell T."/>
            <person name="Morin E."/>
            <person name="Murat C."/>
            <person name="Riley R."/>
            <person name="Ohm R."/>
            <person name="Sun H."/>
            <person name="Tunlid A."/>
            <person name="Henrissat B."/>
            <person name="Grigoriev I.V."/>
            <person name="Hibbett D.S."/>
            <person name="Martin F."/>
        </authorList>
    </citation>
    <scope>NUCLEOTIDE SEQUENCE [LARGE SCALE GENOMIC DNA]</scope>
    <source>
        <strain evidence="3">MUT 4182</strain>
    </source>
</reference>
<dbReference type="HOGENOM" id="CLU_937481_0_0_1"/>
<feature type="region of interest" description="Disordered" evidence="1">
    <location>
        <begin position="1"/>
        <end position="25"/>
    </location>
</feature>
<reference evidence="2 3" key="1">
    <citation type="submission" date="2014-04" db="EMBL/GenBank/DDBJ databases">
        <authorList>
            <consortium name="DOE Joint Genome Institute"/>
            <person name="Kuo A."/>
            <person name="Girlanda M."/>
            <person name="Perotto S."/>
            <person name="Kohler A."/>
            <person name="Nagy L.G."/>
            <person name="Floudas D."/>
            <person name="Copeland A."/>
            <person name="Barry K.W."/>
            <person name="Cichocki N."/>
            <person name="Veneault-Fourrey C."/>
            <person name="LaButti K."/>
            <person name="Lindquist E.A."/>
            <person name="Lipzen A."/>
            <person name="Lundell T."/>
            <person name="Morin E."/>
            <person name="Murat C."/>
            <person name="Sun H."/>
            <person name="Tunlid A."/>
            <person name="Henrissat B."/>
            <person name="Grigoriev I.V."/>
            <person name="Hibbett D.S."/>
            <person name="Martin F."/>
            <person name="Nordberg H.P."/>
            <person name="Cantor M.N."/>
            <person name="Hua S.X."/>
        </authorList>
    </citation>
    <scope>NUCLEOTIDE SEQUENCE [LARGE SCALE GENOMIC DNA]</scope>
    <source>
        <strain evidence="2 3">MUT 4182</strain>
    </source>
</reference>
<dbReference type="EMBL" id="KN823020">
    <property type="protein sequence ID" value="KIO26715.1"/>
    <property type="molecule type" value="Genomic_DNA"/>
</dbReference>
<keyword evidence="3" id="KW-1185">Reference proteome</keyword>
<dbReference type="SUPFAM" id="SSF49764">
    <property type="entry name" value="HSP20-like chaperones"/>
    <property type="match status" value="1"/>
</dbReference>
<dbReference type="Proteomes" id="UP000054248">
    <property type="component" value="Unassembled WGS sequence"/>
</dbReference>
<evidence type="ECO:0000256" key="1">
    <source>
        <dbReference type="SAM" id="MobiDB-lite"/>
    </source>
</evidence>